<protein>
    <recommendedName>
        <fullName evidence="5">Secreted protein</fullName>
    </recommendedName>
</protein>
<feature type="region of interest" description="Disordered" evidence="1">
    <location>
        <begin position="53"/>
        <end position="96"/>
    </location>
</feature>
<name>A0A2T4A6J8_TRIHA</name>
<dbReference type="EMBL" id="KZ679683">
    <property type="protein sequence ID" value="PTB52704.1"/>
    <property type="molecule type" value="Genomic_DNA"/>
</dbReference>
<dbReference type="AlphaFoldDB" id="A0A2T4A6J8"/>
<proteinExistence type="predicted"/>
<evidence type="ECO:0000256" key="2">
    <source>
        <dbReference type="SAM" id="SignalP"/>
    </source>
</evidence>
<dbReference type="GeneID" id="36623989"/>
<organism evidence="3 4">
    <name type="scientific">Trichoderma harzianum CBS 226.95</name>
    <dbReference type="NCBI Taxonomy" id="983964"/>
    <lineage>
        <taxon>Eukaryota</taxon>
        <taxon>Fungi</taxon>
        <taxon>Dikarya</taxon>
        <taxon>Ascomycota</taxon>
        <taxon>Pezizomycotina</taxon>
        <taxon>Sordariomycetes</taxon>
        <taxon>Hypocreomycetidae</taxon>
        <taxon>Hypocreales</taxon>
        <taxon>Hypocreaceae</taxon>
        <taxon>Trichoderma</taxon>
    </lineage>
</organism>
<accession>A0A2T4A6J8</accession>
<evidence type="ECO:0008006" key="5">
    <source>
        <dbReference type="Google" id="ProtNLM"/>
    </source>
</evidence>
<dbReference type="Proteomes" id="UP000241690">
    <property type="component" value="Unassembled WGS sequence"/>
</dbReference>
<dbReference type="RefSeq" id="XP_024772381.1">
    <property type="nucleotide sequence ID" value="XM_024915421.1"/>
</dbReference>
<feature type="signal peptide" evidence="2">
    <location>
        <begin position="1"/>
        <end position="18"/>
    </location>
</feature>
<evidence type="ECO:0000256" key="1">
    <source>
        <dbReference type="SAM" id="MobiDB-lite"/>
    </source>
</evidence>
<reference evidence="3 4" key="1">
    <citation type="submission" date="2016-07" db="EMBL/GenBank/DDBJ databases">
        <title>Multiple horizontal gene transfer events from other fungi enriched the ability of initially mycotrophic Trichoderma (Ascomycota) to feed on dead plant biomass.</title>
        <authorList>
            <consortium name="DOE Joint Genome Institute"/>
            <person name="Aerts A."/>
            <person name="Atanasova L."/>
            <person name="Chenthamara K."/>
            <person name="Zhang J."/>
            <person name="Grujic M."/>
            <person name="Henrissat B."/>
            <person name="Kuo A."/>
            <person name="Salamov A."/>
            <person name="Lipzen A."/>
            <person name="Labutti K."/>
            <person name="Barry K."/>
            <person name="Miao Y."/>
            <person name="Rahimi M.J."/>
            <person name="Shen Q."/>
            <person name="Grigoriev I.V."/>
            <person name="Kubicek C.P."/>
            <person name="Druzhinina I.S."/>
        </authorList>
    </citation>
    <scope>NUCLEOTIDE SEQUENCE [LARGE SCALE GENOMIC DNA]</scope>
    <source>
        <strain evidence="3 4">CBS 226.95</strain>
    </source>
</reference>
<evidence type="ECO:0000313" key="3">
    <source>
        <dbReference type="EMBL" id="PTB52704.1"/>
    </source>
</evidence>
<keyword evidence="4" id="KW-1185">Reference proteome</keyword>
<feature type="chain" id="PRO_5015492317" description="Secreted protein" evidence="2">
    <location>
        <begin position="19"/>
        <end position="96"/>
    </location>
</feature>
<evidence type="ECO:0000313" key="4">
    <source>
        <dbReference type="Proteomes" id="UP000241690"/>
    </source>
</evidence>
<sequence>MCRLLFFFFSLDSQPAFGRHTVSRSPPCIPAHRITGHLIGHLHVKVKAVNHQINPPPITNQAQAHDAGAKKEPSKQTLVRKSRSSHHSGPIRSAIS</sequence>
<keyword evidence="2" id="KW-0732">Signal</keyword>
<gene>
    <name evidence="3" type="ORF">M431DRAFT_469822</name>
</gene>